<dbReference type="Proteomes" id="UP001422759">
    <property type="component" value="Unassembled WGS sequence"/>
</dbReference>
<dbReference type="RefSeq" id="WP_344467571.1">
    <property type="nucleotide sequence ID" value="NZ_BAAANT010000027.1"/>
</dbReference>
<comment type="caution">
    <text evidence="4">The sequence shown here is derived from an EMBL/GenBank/DDBJ whole genome shotgun (WGS) entry which is preliminary data.</text>
</comment>
<dbReference type="InterPro" id="IPR020845">
    <property type="entry name" value="AMP-binding_CS"/>
</dbReference>
<gene>
    <name evidence="4" type="ORF">GCM10009760_43490</name>
</gene>
<dbReference type="PANTHER" id="PTHR43201:SF5">
    <property type="entry name" value="MEDIUM-CHAIN ACYL-COA LIGASE ACSF2, MITOCHONDRIAL"/>
    <property type="match status" value="1"/>
</dbReference>
<dbReference type="Gene3D" id="3.30.300.30">
    <property type="match status" value="1"/>
</dbReference>
<keyword evidence="2" id="KW-0436">Ligase</keyword>
<keyword evidence="5" id="KW-1185">Reference proteome</keyword>
<proteinExistence type="inferred from homology"/>
<dbReference type="InterPro" id="IPR042099">
    <property type="entry name" value="ANL_N_sf"/>
</dbReference>
<protein>
    <submittedName>
        <fullName evidence="4">AMP-binding protein</fullName>
    </submittedName>
</protein>
<name>A0ABP5LRE1_9ACTN</name>
<feature type="domain" description="AMP-dependent synthetase/ligase" evidence="3">
    <location>
        <begin position="52"/>
        <end position="398"/>
    </location>
</feature>
<dbReference type="InterPro" id="IPR000873">
    <property type="entry name" value="AMP-dep_synth/lig_dom"/>
</dbReference>
<evidence type="ECO:0000259" key="3">
    <source>
        <dbReference type="Pfam" id="PF00501"/>
    </source>
</evidence>
<dbReference type="Gene3D" id="3.40.50.12780">
    <property type="entry name" value="N-terminal domain of ligase-like"/>
    <property type="match status" value="1"/>
</dbReference>
<organism evidence="4 5">
    <name type="scientific">Kitasatospora kazusensis</name>
    <dbReference type="NCBI Taxonomy" id="407974"/>
    <lineage>
        <taxon>Bacteria</taxon>
        <taxon>Bacillati</taxon>
        <taxon>Actinomycetota</taxon>
        <taxon>Actinomycetes</taxon>
        <taxon>Kitasatosporales</taxon>
        <taxon>Streptomycetaceae</taxon>
        <taxon>Kitasatospora</taxon>
    </lineage>
</organism>
<evidence type="ECO:0000256" key="2">
    <source>
        <dbReference type="ARBA" id="ARBA00022598"/>
    </source>
</evidence>
<dbReference type="SUPFAM" id="SSF56801">
    <property type="entry name" value="Acetyl-CoA synthetase-like"/>
    <property type="match status" value="1"/>
</dbReference>
<sequence length="556" mass="59256">MSEFAPTVLSPEQRAALAADLGVGGGNLLSSAIAANPHPELPFVHSYRPMVNTDGVEQHDFSLNQLDQLAQSWSAWYLAQGVQPRDRVAVWFEDSIAYSVHFYALAQIGAIAVLINSNATRTIATSLIEQTGPVGLYADQARIDELGDGLAELTTLAWTQSLEELPAPPAARLADSSRFHHVDADPVVILHSSGTTGRPKPTIHTHRSIVAGPQFRLVDHTETPGAMMMTALPQSHLGCVAYTVYAVLAGTPIVALRDRSGAELAADVQKFKPTSVMSFAHGYAELHALDLPDGALDSVAVWTSIGDAVHQAHITSVLSRRSPGLKPSAFFDRLGTTELGWGVLLKIRTLETERNDRCAGKPVGVAEVVILRKDGTIAGDGEIGFLGAKGPAITPGYWNDHDTTYRYTLSGYWLTGDMAYRDEHGDHFLVDRAVDAIETADGTGYSVFMEEVLLNDVADVTDAAVVAGRHDGSSVAVAVITSSGTVAEPAKLLARANEALRAAGHPALALLEIAQAESDFPVGVTGKVLKRQLREKYSALETYSQDGAGKVLAAAF</sequence>
<dbReference type="CDD" id="cd04433">
    <property type="entry name" value="AFD_class_I"/>
    <property type="match status" value="1"/>
</dbReference>
<reference evidence="5" key="1">
    <citation type="journal article" date="2019" name="Int. J. Syst. Evol. Microbiol.">
        <title>The Global Catalogue of Microorganisms (GCM) 10K type strain sequencing project: providing services to taxonomists for standard genome sequencing and annotation.</title>
        <authorList>
            <consortium name="The Broad Institute Genomics Platform"/>
            <consortium name="The Broad Institute Genome Sequencing Center for Infectious Disease"/>
            <person name="Wu L."/>
            <person name="Ma J."/>
        </authorList>
    </citation>
    <scope>NUCLEOTIDE SEQUENCE [LARGE SCALE GENOMIC DNA]</scope>
    <source>
        <strain evidence="5">JCM 14560</strain>
    </source>
</reference>
<dbReference type="EMBL" id="BAAANT010000027">
    <property type="protein sequence ID" value="GAA2149850.1"/>
    <property type="molecule type" value="Genomic_DNA"/>
</dbReference>
<dbReference type="PROSITE" id="PS00455">
    <property type="entry name" value="AMP_BINDING"/>
    <property type="match status" value="1"/>
</dbReference>
<accession>A0ABP5LRE1</accession>
<evidence type="ECO:0000256" key="1">
    <source>
        <dbReference type="ARBA" id="ARBA00006432"/>
    </source>
</evidence>
<evidence type="ECO:0000313" key="4">
    <source>
        <dbReference type="EMBL" id="GAA2149850.1"/>
    </source>
</evidence>
<comment type="similarity">
    <text evidence="1">Belongs to the ATP-dependent AMP-binding enzyme family.</text>
</comment>
<dbReference type="PANTHER" id="PTHR43201">
    <property type="entry name" value="ACYL-COA SYNTHETASE"/>
    <property type="match status" value="1"/>
</dbReference>
<evidence type="ECO:0000313" key="5">
    <source>
        <dbReference type="Proteomes" id="UP001422759"/>
    </source>
</evidence>
<dbReference type="Pfam" id="PF00501">
    <property type="entry name" value="AMP-binding"/>
    <property type="match status" value="1"/>
</dbReference>
<dbReference type="InterPro" id="IPR045851">
    <property type="entry name" value="AMP-bd_C_sf"/>
</dbReference>